<proteinExistence type="inferred from homology"/>
<protein>
    <submittedName>
        <fullName evidence="6">2-dehydro-3-deoxy-6-phosphogalactonate aldolase</fullName>
        <ecNumber evidence="6">4.1.2.21</ecNumber>
    </submittedName>
</protein>
<comment type="subunit">
    <text evidence="3">Homotrimer.</text>
</comment>
<evidence type="ECO:0000256" key="5">
    <source>
        <dbReference type="ARBA" id="ARBA00023277"/>
    </source>
</evidence>
<evidence type="ECO:0000256" key="3">
    <source>
        <dbReference type="ARBA" id="ARBA00011233"/>
    </source>
</evidence>
<dbReference type="Pfam" id="PF01081">
    <property type="entry name" value="Aldolase"/>
    <property type="match status" value="1"/>
</dbReference>
<accession>A0ABV7VBJ2</accession>
<dbReference type="EMBL" id="JBHRYJ010000001">
    <property type="protein sequence ID" value="MFC3674432.1"/>
    <property type="molecule type" value="Genomic_DNA"/>
</dbReference>
<dbReference type="Gene3D" id="3.20.20.70">
    <property type="entry name" value="Aldolase class I"/>
    <property type="match status" value="1"/>
</dbReference>
<dbReference type="InterPro" id="IPR000887">
    <property type="entry name" value="Aldlse_KDPG_KHG"/>
</dbReference>
<dbReference type="PANTHER" id="PTHR30246:SF1">
    <property type="entry name" value="2-DEHYDRO-3-DEOXY-6-PHOSPHOGALACTONATE ALDOLASE-RELATED"/>
    <property type="match status" value="1"/>
</dbReference>
<keyword evidence="5" id="KW-0119">Carbohydrate metabolism</keyword>
<evidence type="ECO:0000313" key="7">
    <source>
        <dbReference type="Proteomes" id="UP001595711"/>
    </source>
</evidence>
<gene>
    <name evidence="6" type="ORF">ACFOOQ_02690</name>
</gene>
<organism evidence="6 7">
    <name type="scientific">Ferrovibrio xuzhouensis</name>
    <dbReference type="NCBI Taxonomy" id="1576914"/>
    <lineage>
        <taxon>Bacteria</taxon>
        <taxon>Pseudomonadati</taxon>
        <taxon>Pseudomonadota</taxon>
        <taxon>Alphaproteobacteria</taxon>
        <taxon>Rhodospirillales</taxon>
        <taxon>Rhodospirillaceae</taxon>
        <taxon>Ferrovibrio</taxon>
    </lineage>
</organism>
<comment type="similarity">
    <text evidence="2">Belongs to the KHG/KDPG aldolase family.</text>
</comment>
<dbReference type="RefSeq" id="WP_379721393.1">
    <property type="nucleotide sequence ID" value="NZ_JBHRYJ010000001.1"/>
</dbReference>
<sequence>MAARPLSYWLKACPLVAILRGIRPEEAVPVGEALFDAGFRMLEVPMNSPDPLDSIARLADRFGDSALIGAGTVMDCAVVRRVAMAGGQMIVLPHADPDVVCKAKVLNMIAMPGFATPTEAFKMIAAGADALKLFPAEAFTPAMLRGLRAVLPPEMPVLPVGGMDERTMPAWQEAGAAGFGIGSALYKPGRSAAEVGERARRLMNVMALAA</sequence>
<comment type="caution">
    <text evidence="6">The sequence shown here is derived from an EMBL/GenBank/DDBJ whole genome shotgun (WGS) entry which is preliminary data.</text>
</comment>
<keyword evidence="4 6" id="KW-0456">Lyase</keyword>
<dbReference type="Proteomes" id="UP001595711">
    <property type="component" value="Unassembled WGS sequence"/>
</dbReference>
<dbReference type="GO" id="GO:0008674">
    <property type="term" value="F:2-dehydro-3-deoxy-6-phosphogalactonate aldolase activity"/>
    <property type="evidence" value="ECO:0007669"/>
    <property type="project" value="UniProtKB-EC"/>
</dbReference>
<keyword evidence="7" id="KW-1185">Reference proteome</keyword>
<dbReference type="SUPFAM" id="SSF51569">
    <property type="entry name" value="Aldolase"/>
    <property type="match status" value="1"/>
</dbReference>
<dbReference type="NCBIfam" id="NF006600">
    <property type="entry name" value="PRK09140.1"/>
    <property type="match status" value="1"/>
</dbReference>
<dbReference type="EC" id="4.1.2.21" evidence="6"/>
<dbReference type="InterPro" id="IPR013785">
    <property type="entry name" value="Aldolase_TIM"/>
</dbReference>
<dbReference type="CDD" id="cd00452">
    <property type="entry name" value="KDPG_aldolase"/>
    <property type="match status" value="1"/>
</dbReference>
<comment type="pathway">
    <text evidence="1">Carbohydrate acid metabolism.</text>
</comment>
<name>A0ABV7VBJ2_9PROT</name>
<evidence type="ECO:0000313" key="6">
    <source>
        <dbReference type="EMBL" id="MFC3674432.1"/>
    </source>
</evidence>
<evidence type="ECO:0000256" key="4">
    <source>
        <dbReference type="ARBA" id="ARBA00023239"/>
    </source>
</evidence>
<reference evidence="7" key="1">
    <citation type="journal article" date="2019" name="Int. J. Syst. Evol. Microbiol.">
        <title>The Global Catalogue of Microorganisms (GCM) 10K type strain sequencing project: providing services to taxonomists for standard genome sequencing and annotation.</title>
        <authorList>
            <consortium name="The Broad Institute Genomics Platform"/>
            <consortium name="The Broad Institute Genome Sequencing Center for Infectious Disease"/>
            <person name="Wu L."/>
            <person name="Ma J."/>
        </authorList>
    </citation>
    <scope>NUCLEOTIDE SEQUENCE [LARGE SCALE GENOMIC DNA]</scope>
    <source>
        <strain evidence="7">KCTC 42182</strain>
    </source>
</reference>
<evidence type="ECO:0000256" key="2">
    <source>
        <dbReference type="ARBA" id="ARBA00006906"/>
    </source>
</evidence>
<dbReference type="PANTHER" id="PTHR30246">
    <property type="entry name" value="2-KETO-3-DEOXY-6-PHOSPHOGLUCONATE ALDOLASE"/>
    <property type="match status" value="1"/>
</dbReference>
<evidence type="ECO:0000256" key="1">
    <source>
        <dbReference type="ARBA" id="ARBA00004761"/>
    </source>
</evidence>